<name>A0A0D5NE40_9BACL</name>
<dbReference type="PATRIC" id="fig|1126833.4.peg.180"/>
<dbReference type="OrthoDB" id="2516739at2"/>
<evidence type="ECO:0000313" key="2">
    <source>
        <dbReference type="Proteomes" id="UP000032633"/>
    </source>
</evidence>
<dbReference type="KEGG" id="pbj:VN24_00775"/>
<reference evidence="2" key="2">
    <citation type="submission" date="2015-03" db="EMBL/GenBank/DDBJ databases">
        <title>Genome sequence of Paenibacillus beijingensis strain DSM 24997T.</title>
        <authorList>
            <person name="Kwak Y."/>
            <person name="Shin J.-H."/>
        </authorList>
    </citation>
    <scope>NUCLEOTIDE SEQUENCE [LARGE SCALE GENOMIC DNA]</scope>
    <source>
        <strain evidence="2">DSM 24997</strain>
    </source>
</reference>
<dbReference type="InterPro" id="IPR050490">
    <property type="entry name" value="Bact_solute-bd_prot1"/>
</dbReference>
<protein>
    <recommendedName>
        <fullName evidence="3">ABC transporter substrate-binding protein</fullName>
    </recommendedName>
</protein>
<reference evidence="1 2" key="1">
    <citation type="journal article" date="2015" name="J. Biotechnol.">
        <title>Complete genome sequence of Paenibacillus beijingensis 7188(T) (=DSM 24997(T)), a novel rhizobacterium from jujube garden soil.</title>
        <authorList>
            <person name="Kwak Y."/>
            <person name="Shin J.H."/>
        </authorList>
    </citation>
    <scope>NUCLEOTIDE SEQUENCE [LARGE SCALE GENOMIC DNA]</scope>
    <source>
        <strain evidence="1 2">DSM 24997</strain>
    </source>
</reference>
<evidence type="ECO:0008006" key="3">
    <source>
        <dbReference type="Google" id="ProtNLM"/>
    </source>
</evidence>
<organism evidence="1 2">
    <name type="scientific">Paenibacillus beijingensis</name>
    <dbReference type="NCBI Taxonomy" id="1126833"/>
    <lineage>
        <taxon>Bacteria</taxon>
        <taxon>Bacillati</taxon>
        <taxon>Bacillota</taxon>
        <taxon>Bacilli</taxon>
        <taxon>Bacillales</taxon>
        <taxon>Paenibacillaceae</taxon>
        <taxon>Paenibacillus</taxon>
    </lineage>
</organism>
<dbReference type="AlphaFoldDB" id="A0A0D5NE40"/>
<dbReference type="EMBL" id="CP011058">
    <property type="protein sequence ID" value="AJY73430.1"/>
    <property type="molecule type" value="Genomic_DNA"/>
</dbReference>
<dbReference type="Pfam" id="PF13416">
    <property type="entry name" value="SBP_bac_8"/>
    <property type="match status" value="1"/>
</dbReference>
<dbReference type="STRING" id="1126833.VN24_00775"/>
<dbReference type="HOGENOM" id="CLU_667036_0_0_9"/>
<evidence type="ECO:0000313" key="1">
    <source>
        <dbReference type="EMBL" id="AJY73430.1"/>
    </source>
</evidence>
<dbReference type="InterPro" id="IPR006059">
    <property type="entry name" value="SBP"/>
</dbReference>
<keyword evidence="2" id="KW-1185">Reference proteome</keyword>
<dbReference type="Gene3D" id="3.40.190.10">
    <property type="entry name" value="Periplasmic binding protein-like II"/>
    <property type="match status" value="1"/>
</dbReference>
<sequence>MKRIIRFGIVLTLLGAGATGIVLTQNNNGDDRASEPLNPAAITLWVYSGGWQEYADAYNKDHPDVEVNIRKFSSYEQLLVELLASISAGDAPEIAEVDSRFGISQLAQSGQAIAVENGRADHSQISLLERTFRDAFGFSGQIWAAPVGGALPMIYYREEVRTYAGIGAADFQDWHELTDASTHESQMTEKKYGKGGAAIAVDADIPWYAVNMSASAESPGTNGMFAELWTRWTQEAGMMEPLQHEKAVSDFINGKAQVLIASSEKLGMIEKYIGGKFAYHMQRFPQVEQTGVIPDVHALMLFSSEPAKQEAARSFAGYMQGAEAQKLVWTNSSLIPARPDITQSLTASDERSRLILDSVRLFVSQMPSPDDQSQWQKMNDVFIRMELDGRR</sequence>
<proteinExistence type="predicted"/>
<dbReference type="PANTHER" id="PTHR43649:SF12">
    <property type="entry name" value="DIACETYLCHITOBIOSE BINDING PROTEIN DASA"/>
    <property type="match status" value="1"/>
</dbReference>
<gene>
    <name evidence="1" type="ORF">VN24_00775</name>
</gene>
<dbReference type="Proteomes" id="UP000032633">
    <property type="component" value="Chromosome"/>
</dbReference>
<dbReference type="SUPFAM" id="SSF53850">
    <property type="entry name" value="Periplasmic binding protein-like II"/>
    <property type="match status" value="1"/>
</dbReference>
<dbReference type="RefSeq" id="WP_045668865.1">
    <property type="nucleotide sequence ID" value="NZ_CP011058.1"/>
</dbReference>
<accession>A0A0D5NE40</accession>
<dbReference type="PANTHER" id="PTHR43649">
    <property type="entry name" value="ARABINOSE-BINDING PROTEIN-RELATED"/>
    <property type="match status" value="1"/>
</dbReference>